<comment type="caution">
    <text evidence="2">The sequence shown here is derived from an EMBL/GenBank/DDBJ whole genome shotgun (WGS) entry which is preliminary data.</text>
</comment>
<dbReference type="GO" id="GO:0070124">
    <property type="term" value="P:mitochondrial translational initiation"/>
    <property type="evidence" value="ECO:0007669"/>
    <property type="project" value="TreeGrafter"/>
</dbReference>
<dbReference type="GO" id="GO:0003735">
    <property type="term" value="F:structural constituent of ribosome"/>
    <property type="evidence" value="ECO:0007669"/>
    <property type="project" value="TreeGrafter"/>
</dbReference>
<gene>
    <name evidence="2" type="ORF">DL546_009480</name>
</gene>
<feature type="compositionally biased region" description="Polar residues" evidence="1">
    <location>
        <begin position="35"/>
        <end position="46"/>
    </location>
</feature>
<proteinExistence type="predicted"/>
<feature type="compositionally biased region" description="Basic and acidic residues" evidence="1">
    <location>
        <begin position="428"/>
        <end position="439"/>
    </location>
</feature>
<dbReference type="InterPro" id="IPR016712">
    <property type="entry name" value="Rbsml_bS1m-like"/>
</dbReference>
<dbReference type="OrthoDB" id="3913595at2759"/>
<reference evidence="2 3" key="1">
    <citation type="submission" date="2018-08" db="EMBL/GenBank/DDBJ databases">
        <title>Draft genome of the lignicolous fungus Coniochaeta pulveracea.</title>
        <authorList>
            <person name="Borstlap C.J."/>
            <person name="De Witt R.N."/>
            <person name="Botha A."/>
            <person name="Volschenk H."/>
        </authorList>
    </citation>
    <scope>NUCLEOTIDE SEQUENCE [LARGE SCALE GENOMIC DNA]</scope>
    <source>
        <strain evidence="2 3">CAB683</strain>
    </source>
</reference>
<dbReference type="AlphaFoldDB" id="A0A420YM87"/>
<evidence type="ECO:0000256" key="1">
    <source>
        <dbReference type="SAM" id="MobiDB-lite"/>
    </source>
</evidence>
<name>A0A420YM87_9PEZI</name>
<feature type="region of interest" description="Disordered" evidence="1">
    <location>
        <begin position="25"/>
        <end position="46"/>
    </location>
</feature>
<dbReference type="STRING" id="177199.A0A420YM87"/>
<sequence length="475" mass="51470">MPALKSVSPGGALLRSSRLFSIPPPLTAPVVESGGRSSDTATTPYPTHQIITTTNASRRKGDWGLKRPLPLKTTLKTSTAMVRVNQVDSMEQVTDFRPAADHGLTLLKFQEMNIPMVLPSKKGGHELAAPGKSVFEDNVDFTADAAGRSSDGVDVRWKFSGPWLAGMSDGELKKYLAKVVRAKRPAFRHFLRKTLAEQLTENENKEAHDAGREPLPPILPQDILKDELVDFLRRLREDRPQLYSLVGKFLDLAPIAPPEAGSKTKWANTMLGKSQTVTAVSPYAEDGPPITHPSAGLSYLRTASFLENHPYYGPQARHTAVKARVVAPRKAQGNLGPKLGVGGFITNVPGGSSTFNMGKVRGATRERIPGIEQLDPKIEGGAKYYVAPVSATVDSRGHTIVKVAEVDKATELLAKELAGEEAIHEVPKRAGAVPEDRKNGFRKPKGQVSLFGSSESYGLGNLSDLRREDISKPTL</sequence>
<evidence type="ECO:0000313" key="3">
    <source>
        <dbReference type="Proteomes" id="UP000275385"/>
    </source>
</evidence>
<dbReference type="EMBL" id="QVQW01000003">
    <property type="protein sequence ID" value="RKU48972.1"/>
    <property type="molecule type" value="Genomic_DNA"/>
</dbReference>
<organism evidence="2 3">
    <name type="scientific">Coniochaeta pulveracea</name>
    <dbReference type="NCBI Taxonomy" id="177199"/>
    <lineage>
        <taxon>Eukaryota</taxon>
        <taxon>Fungi</taxon>
        <taxon>Dikarya</taxon>
        <taxon>Ascomycota</taxon>
        <taxon>Pezizomycotina</taxon>
        <taxon>Sordariomycetes</taxon>
        <taxon>Sordariomycetidae</taxon>
        <taxon>Coniochaetales</taxon>
        <taxon>Coniochaetaceae</taxon>
        <taxon>Coniochaeta</taxon>
    </lineage>
</organism>
<dbReference type="Pfam" id="PF11709">
    <property type="entry name" value="Mit_ribos_Mrp51"/>
    <property type="match status" value="1"/>
</dbReference>
<dbReference type="PANTHER" id="PTHR28058:SF1">
    <property type="entry name" value="SMALL RIBOSOMAL SUBUNIT PROTEIN BS1M"/>
    <property type="match status" value="1"/>
</dbReference>
<evidence type="ECO:0000313" key="2">
    <source>
        <dbReference type="EMBL" id="RKU48972.1"/>
    </source>
</evidence>
<dbReference type="GO" id="GO:0005763">
    <property type="term" value="C:mitochondrial small ribosomal subunit"/>
    <property type="evidence" value="ECO:0007669"/>
    <property type="project" value="TreeGrafter"/>
</dbReference>
<dbReference type="PANTHER" id="PTHR28058">
    <property type="entry name" value="37S RIBOSOMAL PROTEIN MRP51, MITOCHONDRIAL"/>
    <property type="match status" value="1"/>
</dbReference>
<accession>A0A420YM87</accession>
<protein>
    <submittedName>
        <fullName evidence="2">Uncharacterized protein</fullName>
    </submittedName>
</protein>
<feature type="region of interest" description="Disordered" evidence="1">
    <location>
        <begin position="428"/>
        <end position="463"/>
    </location>
</feature>
<dbReference type="Proteomes" id="UP000275385">
    <property type="component" value="Unassembled WGS sequence"/>
</dbReference>
<keyword evidence="3" id="KW-1185">Reference proteome</keyword>